<dbReference type="Proteomes" id="UP000295668">
    <property type="component" value="Unassembled WGS sequence"/>
</dbReference>
<gene>
    <name evidence="3" type="ORF">EZJ43_00930</name>
</gene>
<feature type="domain" description="Microcin J25-processing protein McjB C-terminal" evidence="2">
    <location>
        <begin position="81"/>
        <end position="163"/>
    </location>
</feature>
<name>A0A4R5MQV2_9SPHI</name>
<dbReference type="RefSeq" id="WP_133260777.1">
    <property type="nucleotide sequence ID" value="NZ_SJCY01000001.1"/>
</dbReference>
<organism evidence="3 4">
    <name type="scientific">Pedobacter changchengzhani</name>
    <dbReference type="NCBI Taxonomy" id="2529274"/>
    <lineage>
        <taxon>Bacteria</taxon>
        <taxon>Pseudomonadati</taxon>
        <taxon>Bacteroidota</taxon>
        <taxon>Sphingobacteriia</taxon>
        <taxon>Sphingobacteriales</taxon>
        <taxon>Sphingobacteriaceae</taxon>
        <taxon>Pedobacter</taxon>
    </lineage>
</organism>
<keyword evidence="1" id="KW-0472">Membrane</keyword>
<protein>
    <submittedName>
        <fullName evidence="3">Lasso peptide biosynthesis B2 protein</fullName>
    </submittedName>
</protein>
<proteinExistence type="predicted"/>
<accession>A0A4R5MQV2</accession>
<dbReference type="InterPro" id="IPR053521">
    <property type="entry name" value="McjB-like"/>
</dbReference>
<keyword evidence="1" id="KW-0812">Transmembrane</keyword>
<reference evidence="3 4" key="1">
    <citation type="submission" date="2019-02" db="EMBL/GenBank/DDBJ databases">
        <title>Pedobacter sp. nov., a novel speices isolated from soil of pinguins habitat in Antarcitica.</title>
        <authorList>
            <person name="He R.-H."/>
        </authorList>
    </citation>
    <scope>NUCLEOTIDE SEQUENCE [LARGE SCALE GENOMIC DNA]</scope>
    <source>
        <strain evidence="3 4">E01020</strain>
    </source>
</reference>
<evidence type="ECO:0000313" key="3">
    <source>
        <dbReference type="EMBL" id="TDG37689.1"/>
    </source>
</evidence>
<keyword evidence="1" id="KW-1133">Transmembrane helix</keyword>
<sequence>MIINKQSIFLLKTTSISVTNSFIKNFKEKFILVSNRDKLYYAEIFFLAAWIRFCIYFFPFKFYKNTLGKLQEEAVQEISTEAMAFALNIKNIVLTVCNHTPWESKCLVQAIICKKILKRSGIKSTIYLGVKNDNNKKLLAHAWLKFGDKILTGGAGHKEFNVVNFYG</sequence>
<dbReference type="AlphaFoldDB" id="A0A4R5MQV2"/>
<comment type="caution">
    <text evidence="3">The sequence shown here is derived from an EMBL/GenBank/DDBJ whole genome shotgun (WGS) entry which is preliminary data.</text>
</comment>
<dbReference type="NCBIfam" id="NF033537">
    <property type="entry name" value="lasso_biosyn_B2"/>
    <property type="match status" value="1"/>
</dbReference>
<dbReference type="OrthoDB" id="671090at2"/>
<evidence type="ECO:0000256" key="1">
    <source>
        <dbReference type="SAM" id="Phobius"/>
    </source>
</evidence>
<dbReference type="EMBL" id="SJCY01000001">
    <property type="protein sequence ID" value="TDG37689.1"/>
    <property type="molecule type" value="Genomic_DNA"/>
</dbReference>
<feature type="transmembrane region" description="Helical" evidence="1">
    <location>
        <begin position="39"/>
        <end position="59"/>
    </location>
</feature>
<evidence type="ECO:0000313" key="4">
    <source>
        <dbReference type="Proteomes" id="UP000295668"/>
    </source>
</evidence>
<dbReference type="InterPro" id="IPR032708">
    <property type="entry name" value="McjB_C"/>
</dbReference>
<keyword evidence="4" id="KW-1185">Reference proteome</keyword>
<evidence type="ECO:0000259" key="2">
    <source>
        <dbReference type="Pfam" id="PF13471"/>
    </source>
</evidence>
<dbReference type="Pfam" id="PF13471">
    <property type="entry name" value="Transglut_core3"/>
    <property type="match status" value="1"/>
</dbReference>